<gene>
    <name evidence="2" type="ORF">IQ215_10490</name>
</gene>
<keyword evidence="1" id="KW-1133">Transmembrane helix</keyword>
<reference evidence="2 3" key="1">
    <citation type="submission" date="2020-10" db="EMBL/GenBank/DDBJ databases">
        <authorList>
            <person name="Castelo-Branco R."/>
            <person name="Eusebio N."/>
            <person name="Adriana R."/>
            <person name="Vieira A."/>
            <person name="Brugerolle De Fraissinette N."/>
            <person name="Rezende De Castro R."/>
            <person name="Schneider M.P."/>
            <person name="Vasconcelos V."/>
            <person name="Leao P.N."/>
        </authorList>
    </citation>
    <scope>NUCLEOTIDE SEQUENCE [LARGE SCALE GENOMIC DNA]</scope>
    <source>
        <strain evidence="2 3">LEGE 03274</strain>
    </source>
</reference>
<dbReference type="RefSeq" id="WP_193801261.1">
    <property type="nucleotide sequence ID" value="NZ_JADEWC010000023.1"/>
</dbReference>
<sequence length="545" mass="61947">MTTILRPWICDGTPKNGLNYPRCLGSHGEVENFTDICPFCLLPREAGKSVFTGVDITAVGKNEGYKSRVSQSENVFSEWFLLLRDKGLMGVWLFLIMGIFLGVILANLSRMISHEAVVTVEKGNFLISSFSGDMEDFFSQGEKIFFEVNPLKQMAADAFRQGDWQSAIALYNRYIEDNGNDYEAQIYRQNAIARSRGNPITLATTIRVDKENNTDILSPLARYQQEFNQQNQDKNQRLLEIVIVNYQGANMDKLSQNILNTNDIIGILDLHFDQNSYTTLSIYENQGLGIISPINFQWHQTENKLQYITPENREKVYLNIVTNTLLNYANSLNSSPNVILFYDSESDYSIKFKSSILENLPQWQGNLIIDIDVSQNANPEQILQTLGGANTIVMALGENRLSQAMAISRENNYFLPILVSEDLFNNNTLIQGKETVDQWVMALPWGYSPDVFANEQIIPRWSEDLIYDIFKETITAPCEGNMCGLAINAHRGNFEQLLQEGIKLSHDYNRQDSLLHIPLVQIVPDFEGLSDTGYRFEIKTIDSDH</sequence>
<proteinExistence type="predicted"/>
<feature type="transmembrane region" description="Helical" evidence="1">
    <location>
        <begin position="89"/>
        <end position="108"/>
    </location>
</feature>
<keyword evidence="1" id="KW-0812">Transmembrane</keyword>
<dbReference type="CDD" id="cd06268">
    <property type="entry name" value="PBP1_ABC_transporter_LIVBP-like"/>
    <property type="match status" value="1"/>
</dbReference>
<accession>A0ABR9V5F6</accession>
<protein>
    <submittedName>
        <fullName evidence="2">Amino acid ABC transporter substrate-binding protein</fullName>
    </submittedName>
</protein>
<keyword evidence="1" id="KW-0472">Membrane</keyword>
<keyword evidence="3" id="KW-1185">Reference proteome</keyword>
<evidence type="ECO:0000313" key="2">
    <source>
        <dbReference type="EMBL" id="MBE9223122.1"/>
    </source>
</evidence>
<dbReference type="EMBL" id="JADEWC010000023">
    <property type="protein sequence ID" value="MBE9223122.1"/>
    <property type="molecule type" value="Genomic_DNA"/>
</dbReference>
<comment type="caution">
    <text evidence="2">The sequence shown here is derived from an EMBL/GenBank/DDBJ whole genome shotgun (WGS) entry which is preliminary data.</text>
</comment>
<name>A0ABR9V5F6_9CHRO</name>
<dbReference type="Proteomes" id="UP000654604">
    <property type="component" value="Unassembled WGS sequence"/>
</dbReference>
<evidence type="ECO:0000313" key="3">
    <source>
        <dbReference type="Proteomes" id="UP000654604"/>
    </source>
</evidence>
<organism evidence="2 3">
    <name type="scientific">Cyanobacterium stanieri LEGE 03274</name>
    <dbReference type="NCBI Taxonomy" id="1828756"/>
    <lineage>
        <taxon>Bacteria</taxon>
        <taxon>Bacillati</taxon>
        <taxon>Cyanobacteriota</taxon>
        <taxon>Cyanophyceae</taxon>
        <taxon>Oscillatoriophycideae</taxon>
        <taxon>Chroococcales</taxon>
        <taxon>Geminocystaceae</taxon>
        <taxon>Cyanobacterium</taxon>
    </lineage>
</organism>
<evidence type="ECO:0000256" key="1">
    <source>
        <dbReference type="SAM" id="Phobius"/>
    </source>
</evidence>